<dbReference type="GO" id="GO:0004450">
    <property type="term" value="F:isocitrate dehydrogenase (NADP+) activity"/>
    <property type="evidence" value="ECO:0007669"/>
    <property type="project" value="UniProtKB-UniRule"/>
</dbReference>
<evidence type="ECO:0000256" key="3">
    <source>
        <dbReference type="ARBA" id="ARBA00022532"/>
    </source>
</evidence>
<keyword evidence="4 9" id="KW-0479">Metal-binding</keyword>
<dbReference type="PANTHER" id="PTHR11822:SF21">
    <property type="entry name" value="ISOCITRATE DEHYDROGENASE [NADP], MITOCHONDRIAL"/>
    <property type="match status" value="1"/>
</dbReference>
<evidence type="ECO:0000256" key="7">
    <source>
        <dbReference type="ARBA" id="ARBA00023002"/>
    </source>
</evidence>
<comment type="cofactor">
    <cofactor evidence="1">
        <name>Mn(2+)</name>
        <dbReference type="ChEBI" id="CHEBI:29035"/>
    </cofactor>
</comment>
<feature type="domain" description="Isopropylmalate dehydrogenase-like" evidence="13">
    <location>
        <begin position="9"/>
        <end position="398"/>
    </location>
</feature>
<dbReference type="AlphaFoldDB" id="A0A9D1V9J9"/>
<evidence type="ECO:0000256" key="5">
    <source>
        <dbReference type="ARBA" id="ARBA00022842"/>
    </source>
</evidence>
<feature type="site" description="Critical for catalysis" evidence="10">
    <location>
        <position position="212"/>
    </location>
</feature>
<dbReference type="Gene3D" id="3.40.718.10">
    <property type="entry name" value="Isopropylmalate Dehydrogenase"/>
    <property type="match status" value="1"/>
</dbReference>
<feature type="binding site" evidence="12">
    <location>
        <position position="252"/>
    </location>
    <ligand>
        <name>Mn(2+)</name>
        <dbReference type="ChEBI" id="CHEBI:29035"/>
    </ligand>
</feature>
<comment type="cofactor">
    <cofactor evidence="9 12">
        <name>Mg(2+)</name>
        <dbReference type="ChEBI" id="CHEBI:18420"/>
    </cofactor>
    <cofactor evidence="9 12">
        <name>Mn(2+)</name>
        <dbReference type="ChEBI" id="CHEBI:29035"/>
    </cofactor>
    <text evidence="9 12">Binds 1 Mg(2+) or Mn(2+) ion per subunit.</text>
</comment>
<comment type="caution">
    <text evidence="14">The sequence shown here is derived from an EMBL/GenBank/DDBJ whole genome shotgun (WGS) entry which is preliminary data.</text>
</comment>
<organism evidence="14 15">
    <name type="scientific">Candidatus Borkfalkia faecipullorum</name>
    <dbReference type="NCBI Taxonomy" id="2838510"/>
    <lineage>
        <taxon>Bacteria</taxon>
        <taxon>Bacillati</taxon>
        <taxon>Bacillota</taxon>
        <taxon>Clostridia</taxon>
        <taxon>Christensenellales</taxon>
        <taxon>Christensenellaceae</taxon>
        <taxon>Candidatus Borkfalkia</taxon>
    </lineage>
</organism>
<evidence type="ECO:0000256" key="4">
    <source>
        <dbReference type="ARBA" id="ARBA00022723"/>
    </source>
</evidence>
<accession>A0A9D1V9J9</accession>
<dbReference type="SMART" id="SM01329">
    <property type="entry name" value="Iso_dh"/>
    <property type="match status" value="1"/>
</dbReference>
<dbReference type="Proteomes" id="UP000824204">
    <property type="component" value="Unassembled WGS sequence"/>
</dbReference>
<keyword evidence="8 9" id="KW-0464">Manganese</keyword>
<evidence type="ECO:0000256" key="10">
    <source>
        <dbReference type="PIRSR" id="PIRSR000108-1"/>
    </source>
</evidence>
<evidence type="ECO:0000256" key="9">
    <source>
        <dbReference type="PIRNR" id="PIRNR000108"/>
    </source>
</evidence>
<dbReference type="GO" id="GO:0006102">
    <property type="term" value="P:isocitrate metabolic process"/>
    <property type="evidence" value="ECO:0007669"/>
    <property type="project" value="UniProtKB-UniRule"/>
</dbReference>
<dbReference type="NCBIfam" id="TIGR00127">
    <property type="entry name" value="nadp_idh_euk"/>
    <property type="match status" value="1"/>
</dbReference>
<keyword evidence="3 9" id="KW-0816">Tricarboxylic acid cycle</keyword>
<dbReference type="PANTHER" id="PTHR11822">
    <property type="entry name" value="NADP-SPECIFIC ISOCITRATE DEHYDROGENASE"/>
    <property type="match status" value="1"/>
</dbReference>
<feature type="binding site" evidence="12">
    <location>
        <position position="275"/>
    </location>
    <ligand>
        <name>Mn(2+)</name>
        <dbReference type="ChEBI" id="CHEBI:29035"/>
    </ligand>
</feature>
<feature type="binding site" evidence="11">
    <location>
        <position position="109"/>
    </location>
    <ligand>
        <name>D-threo-isocitrate</name>
        <dbReference type="ChEBI" id="CHEBI:15562"/>
    </ligand>
</feature>
<sequence>MSKIQMKNPVVEMDGDEMTRVLWQWIKEDLILPFVDLKTEYYDLGLVNRDKTDDQVTVDAANANKKYKVGVKCATITPNAQRVEEYKLKQMWKSPNGTIRRILDGTVFRAPILAKGITPYIPGWKKPIVLARHAYGDVYSGVETQVKQGNKAYLVVEDEQGGVVEKLLIHDFRESDGIVQSIHNLDKSIASFARSCFNYALDVKMPLWFATKDTISKKYDHHFKDIFAEIYDKEYKEKFAAAGIEYMYTLIDDAVARIVRSEGGILWACKNYDGDVMSDMVATAYGSLGLMTSVLVSPDGNYEFEAAHGTVTRHYYKHLKGEETSTNSVATIFAWTGALAKRGELDGTPELCAFAKKLEQATVATIESGKMTGDLIPLFHADGIVPQKLDSRAFLKAVAARMQ</sequence>
<evidence type="ECO:0000256" key="1">
    <source>
        <dbReference type="ARBA" id="ARBA00001936"/>
    </source>
</evidence>
<dbReference type="Pfam" id="PF00180">
    <property type="entry name" value="Iso_dh"/>
    <property type="match status" value="1"/>
</dbReference>
<feature type="site" description="Critical for catalysis" evidence="10">
    <location>
        <position position="139"/>
    </location>
</feature>
<reference evidence="14" key="2">
    <citation type="submission" date="2021-04" db="EMBL/GenBank/DDBJ databases">
        <authorList>
            <person name="Gilroy R."/>
        </authorList>
    </citation>
    <scope>NUCLEOTIDE SEQUENCE</scope>
    <source>
        <strain evidence="14">811</strain>
    </source>
</reference>
<dbReference type="GO" id="GO:0000287">
    <property type="term" value="F:magnesium ion binding"/>
    <property type="evidence" value="ECO:0007669"/>
    <property type="project" value="InterPro"/>
</dbReference>
<keyword evidence="6 9" id="KW-0521">NADP</keyword>
<gene>
    <name evidence="14" type="ORF">H9741_08035</name>
</gene>
<dbReference type="PIRSF" id="PIRSF000108">
    <property type="entry name" value="IDH_NADP"/>
    <property type="match status" value="1"/>
</dbReference>
<proteinExistence type="inferred from homology"/>
<keyword evidence="7 9" id="KW-0560">Oxidoreductase</keyword>
<dbReference type="EC" id="1.1.1.42" evidence="9"/>
<dbReference type="PROSITE" id="PS00470">
    <property type="entry name" value="IDH_IMDH"/>
    <property type="match status" value="1"/>
</dbReference>
<evidence type="ECO:0000256" key="8">
    <source>
        <dbReference type="ARBA" id="ARBA00023211"/>
    </source>
</evidence>
<dbReference type="NCBIfam" id="NF006156">
    <property type="entry name" value="PRK08299.1"/>
    <property type="match status" value="1"/>
</dbReference>
<comment type="catalytic activity">
    <reaction evidence="9">
        <text>D-threo-isocitrate + NADP(+) = 2-oxoglutarate + CO2 + NADPH</text>
        <dbReference type="Rhea" id="RHEA:19629"/>
        <dbReference type="ChEBI" id="CHEBI:15562"/>
        <dbReference type="ChEBI" id="CHEBI:16526"/>
        <dbReference type="ChEBI" id="CHEBI:16810"/>
        <dbReference type="ChEBI" id="CHEBI:57783"/>
        <dbReference type="ChEBI" id="CHEBI:58349"/>
        <dbReference type="EC" id="1.1.1.42"/>
    </reaction>
</comment>
<dbReference type="EMBL" id="DXFX01000103">
    <property type="protein sequence ID" value="HIX08403.1"/>
    <property type="molecule type" value="Genomic_DNA"/>
</dbReference>
<dbReference type="InterPro" id="IPR004790">
    <property type="entry name" value="Isocitrate_DH_NADP"/>
</dbReference>
<feature type="binding site" evidence="11">
    <location>
        <begin position="94"/>
        <end position="100"/>
    </location>
    <ligand>
        <name>D-threo-isocitrate</name>
        <dbReference type="ChEBI" id="CHEBI:15562"/>
    </ligand>
</feature>
<dbReference type="InterPro" id="IPR024084">
    <property type="entry name" value="IsoPropMal-DH-like_dom"/>
</dbReference>
<protein>
    <recommendedName>
        <fullName evidence="9">Isocitrate dehydrogenase [NADP]</fullName>
        <ecNumber evidence="9">1.1.1.42</ecNumber>
    </recommendedName>
</protein>
<evidence type="ECO:0000259" key="13">
    <source>
        <dbReference type="SMART" id="SM01329"/>
    </source>
</evidence>
<feature type="binding site" evidence="11">
    <location>
        <position position="132"/>
    </location>
    <ligand>
        <name>D-threo-isocitrate</name>
        <dbReference type="ChEBI" id="CHEBI:15562"/>
    </ligand>
</feature>
<evidence type="ECO:0000256" key="2">
    <source>
        <dbReference type="ARBA" id="ARBA00007769"/>
    </source>
</evidence>
<evidence type="ECO:0000256" key="11">
    <source>
        <dbReference type="PIRSR" id="PIRSR000108-2"/>
    </source>
</evidence>
<dbReference type="GO" id="GO:0051287">
    <property type="term" value="F:NAD binding"/>
    <property type="evidence" value="ECO:0007669"/>
    <property type="project" value="InterPro"/>
</dbReference>
<comment type="similarity">
    <text evidence="2 9">Belongs to the isocitrate and isopropylmalate dehydrogenases family.</text>
</comment>
<dbReference type="GO" id="GO:0006099">
    <property type="term" value="P:tricarboxylic acid cycle"/>
    <property type="evidence" value="ECO:0007669"/>
    <property type="project" value="UniProtKB-KW"/>
</dbReference>
<reference evidence="14" key="1">
    <citation type="journal article" date="2021" name="PeerJ">
        <title>Extensive microbial diversity within the chicken gut microbiome revealed by metagenomics and culture.</title>
        <authorList>
            <person name="Gilroy R."/>
            <person name="Ravi A."/>
            <person name="Getino M."/>
            <person name="Pursley I."/>
            <person name="Horton D.L."/>
            <person name="Alikhan N.F."/>
            <person name="Baker D."/>
            <person name="Gharbi K."/>
            <person name="Hall N."/>
            <person name="Watson M."/>
            <person name="Adriaenssens E.M."/>
            <person name="Foster-Nyarko E."/>
            <person name="Jarju S."/>
            <person name="Secka A."/>
            <person name="Antonio M."/>
            <person name="Oren A."/>
            <person name="Chaudhuri R.R."/>
            <person name="La Ragione R."/>
            <person name="Hildebrand F."/>
            <person name="Pallen M.J."/>
        </authorList>
    </citation>
    <scope>NUCLEOTIDE SEQUENCE</scope>
    <source>
        <strain evidence="14">811</strain>
    </source>
</reference>
<evidence type="ECO:0000313" key="14">
    <source>
        <dbReference type="EMBL" id="HIX08403.1"/>
    </source>
</evidence>
<evidence type="ECO:0000256" key="6">
    <source>
        <dbReference type="ARBA" id="ARBA00022857"/>
    </source>
</evidence>
<dbReference type="InterPro" id="IPR019818">
    <property type="entry name" value="IsoCit/isopropylmalate_DH_CS"/>
</dbReference>
<keyword evidence="5 9" id="KW-0460">Magnesium</keyword>
<name>A0A9D1V9J9_9FIRM</name>
<dbReference type="SUPFAM" id="SSF53659">
    <property type="entry name" value="Isocitrate/Isopropylmalate dehydrogenase-like"/>
    <property type="match status" value="1"/>
</dbReference>
<evidence type="ECO:0000256" key="12">
    <source>
        <dbReference type="PIRSR" id="PIRSR000108-3"/>
    </source>
</evidence>
<feature type="binding site" evidence="11">
    <location>
        <position position="77"/>
    </location>
    <ligand>
        <name>D-threo-isocitrate</name>
        <dbReference type="ChEBI" id="CHEBI:15562"/>
    </ligand>
</feature>
<evidence type="ECO:0000313" key="15">
    <source>
        <dbReference type="Proteomes" id="UP000824204"/>
    </source>
</evidence>